<accession>A0ABR0EAC4</accession>
<evidence type="ECO:0000313" key="2">
    <source>
        <dbReference type="EMBL" id="KAK4498392.1"/>
    </source>
</evidence>
<proteinExistence type="predicted"/>
<evidence type="ECO:0000313" key="3">
    <source>
        <dbReference type="Proteomes" id="UP001305779"/>
    </source>
</evidence>
<keyword evidence="3" id="KW-1185">Reference proteome</keyword>
<evidence type="ECO:0000256" key="1">
    <source>
        <dbReference type="SAM" id="MobiDB-lite"/>
    </source>
</evidence>
<name>A0ABR0EAC4_ZASCE</name>
<gene>
    <name evidence="2" type="ORF">PRZ48_011050</name>
</gene>
<feature type="region of interest" description="Disordered" evidence="1">
    <location>
        <begin position="39"/>
        <end position="105"/>
    </location>
</feature>
<dbReference type="Proteomes" id="UP001305779">
    <property type="component" value="Unassembled WGS sequence"/>
</dbReference>
<comment type="caution">
    <text evidence="2">The sequence shown here is derived from an EMBL/GenBank/DDBJ whole genome shotgun (WGS) entry which is preliminary data.</text>
</comment>
<sequence>MCSNCPQPHGVNLPAQPDKFQYFDDWQVFENWMFEPLTDATNDVEQEPAPDASHWSGPVAGDISKDIQGNAGLDPDKSKPPASTVNIGLNTEKEHTPTDHGNVVS</sequence>
<dbReference type="EMBL" id="JAXOVC010000008">
    <property type="protein sequence ID" value="KAK4498392.1"/>
    <property type="molecule type" value="Genomic_DNA"/>
</dbReference>
<organism evidence="2 3">
    <name type="scientific">Zasmidium cellare</name>
    <name type="common">Wine cellar mold</name>
    <name type="synonym">Racodium cellare</name>
    <dbReference type="NCBI Taxonomy" id="395010"/>
    <lineage>
        <taxon>Eukaryota</taxon>
        <taxon>Fungi</taxon>
        <taxon>Dikarya</taxon>
        <taxon>Ascomycota</taxon>
        <taxon>Pezizomycotina</taxon>
        <taxon>Dothideomycetes</taxon>
        <taxon>Dothideomycetidae</taxon>
        <taxon>Mycosphaerellales</taxon>
        <taxon>Mycosphaerellaceae</taxon>
        <taxon>Zasmidium</taxon>
    </lineage>
</organism>
<reference evidence="2 3" key="1">
    <citation type="journal article" date="2023" name="G3 (Bethesda)">
        <title>A chromosome-level genome assembly of Zasmidium syzygii isolated from banana leaves.</title>
        <authorList>
            <person name="van Westerhoven A.C."/>
            <person name="Mehrabi R."/>
            <person name="Talebi R."/>
            <person name="Steentjes M.B.F."/>
            <person name="Corcolon B."/>
            <person name="Chong P.A."/>
            <person name="Kema G.H.J."/>
            <person name="Seidl M.F."/>
        </authorList>
    </citation>
    <scope>NUCLEOTIDE SEQUENCE [LARGE SCALE GENOMIC DNA]</scope>
    <source>
        <strain evidence="2 3">P124</strain>
    </source>
</reference>
<protein>
    <submittedName>
        <fullName evidence="2">Uncharacterized protein</fullName>
    </submittedName>
</protein>